<dbReference type="InterPro" id="IPR019410">
    <property type="entry name" value="Methyltransf_16"/>
</dbReference>
<evidence type="ECO:0000313" key="2">
    <source>
        <dbReference type="Proteomes" id="UP000664859"/>
    </source>
</evidence>
<dbReference type="Proteomes" id="UP000664859">
    <property type="component" value="Unassembled WGS sequence"/>
</dbReference>
<dbReference type="SUPFAM" id="SSF53335">
    <property type="entry name" value="S-adenosyl-L-methionine-dependent methyltransferases"/>
    <property type="match status" value="1"/>
</dbReference>
<dbReference type="OrthoDB" id="46564at2759"/>
<dbReference type="GO" id="GO:0005737">
    <property type="term" value="C:cytoplasm"/>
    <property type="evidence" value="ECO:0007669"/>
    <property type="project" value="TreeGrafter"/>
</dbReference>
<reference evidence="1" key="1">
    <citation type="submission" date="2021-02" db="EMBL/GenBank/DDBJ databases">
        <title>First Annotated Genome of the Yellow-green Alga Tribonema minus.</title>
        <authorList>
            <person name="Mahan K.M."/>
        </authorList>
    </citation>
    <scope>NUCLEOTIDE SEQUENCE</scope>
    <source>
        <strain evidence="1">UTEX B ZZ1240</strain>
    </source>
</reference>
<name>A0A836CF85_9STRA</name>
<gene>
    <name evidence="1" type="ORF">JKP88DRAFT_148843</name>
</gene>
<dbReference type="Gene3D" id="3.40.50.150">
    <property type="entry name" value="Vaccinia Virus protein VP39"/>
    <property type="match status" value="1"/>
</dbReference>
<comment type="caution">
    <text evidence="1">The sequence shown here is derived from an EMBL/GenBank/DDBJ whole genome shotgun (WGS) entry which is preliminary data.</text>
</comment>
<dbReference type="Pfam" id="PF10294">
    <property type="entry name" value="Methyltransf_16"/>
    <property type="match status" value="1"/>
</dbReference>
<dbReference type="PANTHER" id="PTHR14614:SF10">
    <property type="entry name" value="PROTEIN N-TERMINAL AND LYSINE N-METHYLTRANSFERASE EFM7"/>
    <property type="match status" value="1"/>
</dbReference>
<feature type="non-terminal residue" evidence="1">
    <location>
        <position position="1"/>
    </location>
</feature>
<dbReference type="CDD" id="cd02440">
    <property type="entry name" value="AdoMet_MTases"/>
    <property type="match status" value="1"/>
</dbReference>
<dbReference type="InterPro" id="IPR029063">
    <property type="entry name" value="SAM-dependent_MTases_sf"/>
</dbReference>
<protein>
    <submittedName>
        <fullName evidence="1">Uncharacterized protein</fullName>
    </submittedName>
</protein>
<evidence type="ECO:0000313" key="1">
    <source>
        <dbReference type="EMBL" id="KAG5181676.1"/>
    </source>
</evidence>
<dbReference type="PANTHER" id="PTHR14614">
    <property type="entry name" value="HEPATOCELLULAR CARCINOMA-ASSOCIATED ANTIGEN"/>
    <property type="match status" value="1"/>
</dbReference>
<feature type="non-terminal residue" evidence="1">
    <location>
        <position position="220"/>
    </location>
</feature>
<keyword evidence="2" id="KW-1185">Reference proteome</keyword>
<dbReference type="AlphaFoldDB" id="A0A836CF85"/>
<proteinExistence type="predicted"/>
<organism evidence="1 2">
    <name type="scientific">Tribonema minus</name>
    <dbReference type="NCBI Taxonomy" id="303371"/>
    <lineage>
        <taxon>Eukaryota</taxon>
        <taxon>Sar</taxon>
        <taxon>Stramenopiles</taxon>
        <taxon>Ochrophyta</taxon>
        <taxon>PX clade</taxon>
        <taxon>Xanthophyceae</taxon>
        <taxon>Tribonematales</taxon>
        <taxon>Tribonemataceae</taxon>
        <taxon>Tribonema</taxon>
    </lineage>
</organism>
<accession>A0A836CF85</accession>
<dbReference type="EMBL" id="JAFCMP010000301">
    <property type="protein sequence ID" value="KAG5181676.1"/>
    <property type="molecule type" value="Genomic_DNA"/>
</dbReference>
<sequence length="220" mass="23804">EGLEPSTLTLTLVSSRHSLWGHLLWNASIRLAEMFDGGEVDLKGKTVLELGAGAGLPGLIAALCGASTVLITDYGTSVDHTLVEAIRRNIDALSPHVPKECLHAAPHVWGGSVQPLLDVLGEGHKFDVILLADLLFNRSEHRKLLQTCSTALAPGGTVWVTWGHHDPPKAPLDLKFFEIAAAPHSEGGFDFELEHLPPVQYVDLFEEHDGMDEARGVVYT</sequence>